<accession>A0AAP9SFL2</accession>
<dbReference type="AlphaFoldDB" id="A0AAP9SFL2"/>
<evidence type="ECO:0000313" key="1">
    <source>
        <dbReference type="EMBL" id="QJA04094.1"/>
    </source>
</evidence>
<evidence type="ECO:0000313" key="2">
    <source>
        <dbReference type="Proteomes" id="UP000503330"/>
    </source>
</evidence>
<organism evidence="1 2">
    <name type="scientific">Clostridium innocuum</name>
    <dbReference type="NCBI Taxonomy" id="1522"/>
    <lineage>
        <taxon>Bacteria</taxon>
        <taxon>Bacillati</taxon>
        <taxon>Bacillota</taxon>
        <taxon>Clostridia</taxon>
        <taxon>Eubacteriales</taxon>
        <taxon>Clostridiaceae</taxon>
        <taxon>Clostridium</taxon>
    </lineage>
</organism>
<sequence length="61" mass="6950">MNFLTTAEISKIWKVSRRRVSALCNEGRVNGAILKGKTWLIPQGTNKLDDPRRIQKNAHCD</sequence>
<protein>
    <submittedName>
        <fullName evidence="1">Helix-turn-helix domain-containing protein</fullName>
    </submittedName>
</protein>
<name>A0AAP9SFL2_CLOIN</name>
<reference evidence="1 2" key="1">
    <citation type="submission" date="2020-02" db="EMBL/GenBank/DDBJ databases">
        <authorList>
            <person name="Kociolek L.K."/>
            <person name="Ozer E.A."/>
        </authorList>
    </citation>
    <scope>NUCLEOTIDE SEQUENCE [LARGE SCALE GENOMIC DNA]</scope>
    <source>
        <strain evidence="1 2">ATCC 14501</strain>
    </source>
</reference>
<dbReference type="EMBL" id="CP048838">
    <property type="protein sequence ID" value="QJA04094.1"/>
    <property type="molecule type" value="Genomic_DNA"/>
</dbReference>
<dbReference type="Proteomes" id="UP000503330">
    <property type="component" value="Chromosome"/>
</dbReference>
<gene>
    <name evidence="1" type="ORF">G4D54_17425</name>
</gene>
<proteinExistence type="predicted"/>
<dbReference type="RefSeq" id="WP_002607559.1">
    <property type="nucleotide sequence ID" value="NZ_BAAACC010000015.1"/>
</dbReference>
<dbReference type="GeneID" id="61927356"/>